<feature type="region of interest" description="Disordered" evidence="1">
    <location>
        <begin position="1"/>
        <end position="30"/>
    </location>
</feature>
<feature type="compositionally biased region" description="Pro residues" evidence="1">
    <location>
        <begin position="105"/>
        <end position="120"/>
    </location>
</feature>
<feature type="compositionally biased region" description="Pro residues" evidence="1">
    <location>
        <begin position="12"/>
        <end position="27"/>
    </location>
</feature>
<dbReference type="Proteomes" id="UP001212997">
    <property type="component" value="Unassembled WGS sequence"/>
</dbReference>
<protein>
    <submittedName>
        <fullName evidence="2">Uncharacterized protein</fullName>
    </submittedName>
</protein>
<feature type="compositionally biased region" description="Pro residues" evidence="1">
    <location>
        <begin position="213"/>
        <end position="227"/>
    </location>
</feature>
<feature type="region of interest" description="Disordered" evidence="1">
    <location>
        <begin position="165"/>
        <end position="249"/>
    </location>
</feature>
<accession>A0AAD5YH96</accession>
<name>A0AAD5YH96_9APHY</name>
<evidence type="ECO:0000313" key="3">
    <source>
        <dbReference type="Proteomes" id="UP001212997"/>
    </source>
</evidence>
<gene>
    <name evidence="2" type="ORF">NLI96_g5088</name>
</gene>
<organism evidence="2 3">
    <name type="scientific">Meripilus lineatus</name>
    <dbReference type="NCBI Taxonomy" id="2056292"/>
    <lineage>
        <taxon>Eukaryota</taxon>
        <taxon>Fungi</taxon>
        <taxon>Dikarya</taxon>
        <taxon>Basidiomycota</taxon>
        <taxon>Agaricomycotina</taxon>
        <taxon>Agaricomycetes</taxon>
        <taxon>Polyporales</taxon>
        <taxon>Meripilaceae</taxon>
        <taxon>Meripilus</taxon>
    </lineage>
</organism>
<comment type="caution">
    <text evidence="2">The sequence shown here is derived from an EMBL/GenBank/DDBJ whole genome shotgun (WGS) entry which is preliminary data.</text>
</comment>
<dbReference type="EMBL" id="JANAWD010000159">
    <property type="protein sequence ID" value="KAJ3485260.1"/>
    <property type="molecule type" value="Genomic_DNA"/>
</dbReference>
<sequence>MLDLFKRKPKPNIQPPDPDPPRAPVPPQTRHSFTRCVCNRAFKPEKDMETYCSVQCAREDSLKALSGGDTLYKKKVMLAESGATADRVPSYYQIPDRLRPKPRPKPLPPTPTPPTPPTFPAHPTQIVIPDLDLFYTPLNVRPLPPIPADLISHTPIPVHRQVAPTWEPVPVPERRPRRPSAKRNQSPGPSGSRNRHGQGHDTYKLTIDTQHVPPLPIPIPTYNPANPPTERTRPKGARREHTPSKKKIAVRRSASMSFLREAGSLWADVPPDWRTLEPMPLPPGMPSTQPLQFRPRDQVGNSSFRDRQVPDYQEYGYNWPERNLRHSQSLNSIYTRSRYVADVPEDVYPYYSPIEQQDPVWWVVKELREVKDEDHKERFLTRQTPRW</sequence>
<feature type="compositionally biased region" description="Polar residues" evidence="1">
    <location>
        <begin position="182"/>
        <end position="192"/>
    </location>
</feature>
<evidence type="ECO:0000313" key="2">
    <source>
        <dbReference type="EMBL" id="KAJ3485260.1"/>
    </source>
</evidence>
<reference evidence="2" key="1">
    <citation type="submission" date="2022-07" db="EMBL/GenBank/DDBJ databases">
        <title>Genome Sequence of Physisporinus lineatus.</title>
        <authorList>
            <person name="Buettner E."/>
        </authorList>
    </citation>
    <scope>NUCLEOTIDE SEQUENCE</scope>
    <source>
        <strain evidence="2">VT162</strain>
    </source>
</reference>
<keyword evidence="3" id="KW-1185">Reference proteome</keyword>
<feature type="region of interest" description="Disordered" evidence="1">
    <location>
        <begin position="93"/>
        <end position="123"/>
    </location>
</feature>
<dbReference type="AlphaFoldDB" id="A0AAD5YH96"/>
<evidence type="ECO:0000256" key="1">
    <source>
        <dbReference type="SAM" id="MobiDB-lite"/>
    </source>
</evidence>
<feature type="compositionally biased region" description="Basic and acidic residues" evidence="1">
    <location>
        <begin position="230"/>
        <end position="243"/>
    </location>
</feature>
<proteinExistence type="predicted"/>